<dbReference type="PANTHER" id="PTHR45036:SF1">
    <property type="entry name" value="METHYLTRANSFERASE LIKE 7A"/>
    <property type="match status" value="1"/>
</dbReference>
<keyword evidence="2" id="KW-1185">Reference proteome</keyword>
<name>A0A9W7GJ64_9STRA</name>
<protein>
    <recommendedName>
        <fullName evidence="3">Methyltransferase type 11 domain-containing protein</fullName>
    </recommendedName>
</protein>
<proteinExistence type="predicted"/>
<organism evidence="1 2">
    <name type="scientific">Triparma columacea</name>
    <dbReference type="NCBI Taxonomy" id="722753"/>
    <lineage>
        <taxon>Eukaryota</taxon>
        <taxon>Sar</taxon>
        <taxon>Stramenopiles</taxon>
        <taxon>Ochrophyta</taxon>
        <taxon>Bolidophyceae</taxon>
        <taxon>Parmales</taxon>
        <taxon>Triparmaceae</taxon>
        <taxon>Triparma</taxon>
    </lineage>
</organism>
<reference evidence="2" key="1">
    <citation type="journal article" date="2023" name="Commun. Biol.">
        <title>Genome analysis of Parmales, the sister group of diatoms, reveals the evolutionary specialization of diatoms from phago-mixotrophs to photoautotrophs.</title>
        <authorList>
            <person name="Ban H."/>
            <person name="Sato S."/>
            <person name="Yoshikawa S."/>
            <person name="Yamada K."/>
            <person name="Nakamura Y."/>
            <person name="Ichinomiya M."/>
            <person name="Sato N."/>
            <person name="Blanc-Mathieu R."/>
            <person name="Endo H."/>
            <person name="Kuwata A."/>
            <person name="Ogata H."/>
        </authorList>
    </citation>
    <scope>NUCLEOTIDE SEQUENCE [LARGE SCALE GENOMIC DNA]</scope>
</reference>
<comment type="caution">
    <text evidence="1">The sequence shown here is derived from an EMBL/GenBank/DDBJ whole genome shotgun (WGS) entry which is preliminary data.</text>
</comment>
<dbReference type="Gene3D" id="3.40.50.150">
    <property type="entry name" value="Vaccinia Virus protein VP39"/>
    <property type="match status" value="1"/>
</dbReference>
<evidence type="ECO:0000313" key="1">
    <source>
        <dbReference type="EMBL" id="GMI44850.1"/>
    </source>
</evidence>
<dbReference type="Proteomes" id="UP001165065">
    <property type="component" value="Unassembled WGS sequence"/>
</dbReference>
<sequence>MSEHRRSLTGALPYLLLGPPYIFLAKEAASKLNRNGLTYASGYTNHVREHISPFVEKASTIMEVGAGEALWSLREAGVYEHVGSSADVTFLDPAPFSAVSKEEAIKHFNRTPSFITRAISSDLSTPPPDLIISVFTLCSVSDLASSVRSIYDLLPPGSTYAFVEHVAAPKSTPYRTMQKVLTPLQAKLADNCHLDRETPRMIEEVFGNVEGHVVREEGMWPVAEVFYGSAVKR</sequence>
<dbReference type="SUPFAM" id="SSF53335">
    <property type="entry name" value="S-adenosyl-L-methionine-dependent methyltransferases"/>
    <property type="match status" value="1"/>
</dbReference>
<evidence type="ECO:0008006" key="3">
    <source>
        <dbReference type="Google" id="ProtNLM"/>
    </source>
</evidence>
<evidence type="ECO:0000313" key="2">
    <source>
        <dbReference type="Proteomes" id="UP001165065"/>
    </source>
</evidence>
<dbReference type="PANTHER" id="PTHR45036">
    <property type="entry name" value="METHYLTRANSFERASE LIKE 7B"/>
    <property type="match status" value="1"/>
</dbReference>
<dbReference type="OrthoDB" id="416496at2759"/>
<dbReference type="AlphaFoldDB" id="A0A9W7GJ64"/>
<gene>
    <name evidence="1" type="ORF">TrCOL_g12686</name>
</gene>
<accession>A0A9W7GJ64</accession>
<dbReference type="EMBL" id="BRYA01000230">
    <property type="protein sequence ID" value="GMI44850.1"/>
    <property type="molecule type" value="Genomic_DNA"/>
</dbReference>
<dbReference type="InterPro" id="IPR052356">
    <property type="entry name" value="Thiol_S-MT"/>
</dbReference>
<dbReference type="InterPro" id="IPR029063">
    <property type="entry name" value="SAM-dependent_MTases_sf"/>
</dbReference>